<dbReference type="KEGG" id="amuc:Pan181_29750"/>
<accession>A0A518APW3</accession>
<dbReference type="OrthoDB" id="254093at2"/>
<evidence type="ECO:0000313" key="2">
    <source>
        <dbReference type="EMBL" id="QDU56763.1"/>
    </source>
</evidence>
<dbReference type="EMBL" id="CP036278">
    <property type="protein sequence ID" value="QDU56763.1"/>
    <property type="molecule type" value="Genomic_DNA"/>
</dbReference>
<reference evidence="2 3" key="1">
    <citation type="submission" date="2019-02" db="EMBL/GenBank/DDBJ databases">
        <title>Deep-cultivation of Planctomycetes and their phenomic and genomic characterization uncovers novel biology.</title>
        <authorList>
            <person name="Wiegand S."/>
            <person name="Jogler M."/>
            <person name="Boedeker C."/>
            <person name="Pinto D."/>
            <person name="Vollmers J."/>
            <person name="Rivas-Marin E."/>
            <person name="Kohn T."/>
            <person name="Peeters S.H."/>
            <person name="Heuer A."/>
            <person name="Rast P."/>
            <person name="Oberbeckmann S."/>
            <person name="Bunk B."/>
            <person name="Jeske O."/>
            <person name="Meyerdierks A."/>
            <person name="Storesund J.E."/>
            <person name="Kallscheuer N."/>
            <person name="Luecker S."/>
            <person name="Lage O.M."/>
            <person name="Pohl T."/>
            <person name="Merkel B.J."/>
            <person name="Hornburger P."/>
            <person name="Mueller R.-W."/>
            <person name="Bruemmer F."/>
            <person name="Labrenz M."/>
            <person name="Spormann A.M."/>
            <person name="Op den Camp H."/>
            <person name="Overmann J."/>
            <person name="Amann R."/>
            <person name="Jetten M.S.M."/>
            <person name="Mascher T."/>
            <person name="Medema M.H."/>
            <person name="Devos D.P."/>
            <person name="Kaster A.-K."/>
            <person name="Ovreas L."/>
            <person name="Rohde M."/>
            <person name="Galperin M.Y."/>
            <person name="Jogler C."/>
        </authorList>
    </citation>
    <scope>NUCLEOTIDE SEQUENCE [LARGE SCALE GENOMIC DNA]</scope>
    <source>
        <strain evidence="2 3">Pan181</strain>
    </source>
</reference>
<evidence type="ECO:0000313" key="3">
    <source>
        <dbReference type="Proteomes" id="UP000315750"/>
    </source>
</evidence>
<feature type="region of interest" description="Disordered" evidence="1">
    <location>
        <begin position="1"/>
        <end position="32"/>
    </location>
</feature>
<dbReference type="Proteomes" id="UP000315750">
    <property type="component" value="Chromosome"/>
</dbReference>
<sequence length="361" mass="40964">MPTTIARPVTTQASSTRESSRRVRPSKVDPATARPFTLDQELKPFGRWVSEPLWVPPKDDHATLAETMVRETWPFASQDTRWAAVLAKHADRFTQVRELDLYQASIRLPKGRFFVTVTEQKDFDKITDKIPACVQTRLDEFLAGPGKQRGVKVYYFKPLCVEADDQLILTTRDDLLLAIDKVKKEVFAEYARQAVYQRATQAVMAGGNVALALPRWLVNYYVRRKQQAIDAYQARLEFKRRKTALRAARTYQKLRTTPCSFDDMLELTSPLKRDEVINQYCLEQELSHIERDQLLSIAAGSLPWFVTLSLSVAYLTTLTLTITTPVAVCDPAFVAEMPGAKGELLKIGHFDEVAGVTHIEI</sequence>
<proteinExistence type="predicted"/>
<name>A0A518APW3_9BACT</name>
<protein>
    <submittedName>
        <fullName evidence="2">Uncharacterized protein</fullName>
    </submittedName>
</protein>
<dbReference type="RefSeq" id="WP_145247468.1">
    <property type="nucleotide sequence ID" value="NZ_CP036278.1"/>
</dbReference>
<keyword evidence="3" id="KW-1185">Reference proteome</keyword>
<organism evidence="2 3">
    <name type="scientific">Aeoliella mucimassa</name>
    <dbReference type="NCBI Taxonomy" id="2527972"/>
    <lineage>
        <taxon>Bacteria</taxon>
        <taxon>Pseudomonadati</taxon>
        <taxon>Planctomycetota</taxon>
        <taxon>Planctomycetia</taxon>
        <taxon>Pirellulales</taxon>
        <taxon>Lacipirellulaceae</taxon>
        <taxon>Aeoliella</taxon>
    </lineage>
</organism>
<evidence type="ECO:0000256" key="1">
    <source>
        <dbReference type="SAM" id="MobiDB-lite"/>
    </source>
</evidence>
<dbReference type="AlphaFoldDB" id="A0A518APW3"/>
<feature type="compositionally biased region" description="Polar residues" evidence="1">
    <location>
        <begin position="1"/>
        <end position="17"/>
    </location>
</feature>
<gene>
    <name evidence="2" type="ORF">Pan181_29750</name>
</gene>